<comment type="caution">
    <text evidence="1">The sequence shown here is derived from an EMBL/GenBank/DDBJ whole genome shotgun (WGS) entry which is preliminary data.</text>
</comment>
<organism evidence="1 2">
    <name type="scientific">Quercus suber</name>
    <name type="common">Cork oak</name>
    <dbReference type="NCBI Taxonomy" id="58331"/>
    <lineage>
        <taxon>Eukaryota</taxon>
        <taxon>Viridiplantae</taxon>
        <taxon>Streptophyta</taxon>
        <taxon>Embryophyta</taxon>
        <taxon>Tracheophyta</taxon>
        <taxon>Spermatophyta</taxon>
        <taxon>Magnoliopsida</taxon>
        <taxon>eudicotyledons</taxon>
        <taxon>Gunneridae</taxon>
        <taxon>Pentapetalae</taxon>
        <taxon>rosids</taxon>
        <taxon>fabids</taxon>
        <taxon>Fagales</taxon>
        <taxon>Fagaceae</taxon>
        <taxon>Quercus</taxon>
    </lineage>
</organism>
<proteinExistence type="predicted"/>
<keyword evidence="2" id="KW-1185">Reference proteome</keyword>
<name>A0AAW0I553_QUESU</name>
<dbReference type="EMBL" id="PKMF04002340">
    <property type="protein sequence ID" value="KAK7809442.1"/>
    <property type="molecule type" value="Genomic_DNA"/>
</dbReference>
<protein>
    <submittedName>
        <fullName evidence="1">Uncharacterized protein</fullName>
    </submittedName>
</protein>
<gene>
    <name evidence="1" type="ORF">CFP56_008408</name>
</gene>
<dbReference type="Proteomes" id="UP000237347">
    <property type="component" value="Unassembled WGS sequence"/>
</dbReference>
<reference evidence="1 2" key="1">
    <citation type="journal article" date="2018" name="Sci. Data">
        <title>The draft genome sequence of cork oak.</title>
        <authorList>
            <person name="Ramos A.M."/>
            <person name="Usie A."/>
            <person name="Barbosa P."/>
            <person name="Barros P.M."/>
            <person name="Capote T."/>
            <person name="Chaves I."/>
            <person name="Simoes F."/>
            <person name="Abreu I."/>
            <person name="Carrasquinho I."/>
            <person name="Faro C."/>
            <person name="Guimaraes J.B."/>
            <person name="Mendonca D."/>
            <person name="Nobrega F."/>
            <person name="Rodrigues L."/>
            <person name="Saibo N.J.M."/>
            <person name="Varela M.C."/>
            <person name="Egas C."/>
            <person name="Matos J."/>
            <person name="Miguel C.M."/>
            <person name="Oliveira M.M."/>
            <person name="Ricardo C.P."/>
            <person name="Goncalves S."/>
        </authorList>
    </citation>
    <scope>NUCLEOTIDE SEQUENCE [LARGE SCALE GENOMIC DNA]</scope>
    <source>
        <strain evidence="2">cv. HL8</strain>
    </source>
</reference>
<sequence>MNLNILVSSGANAQVSGICGSFAI</sequence>
<accession>A0AAW0I553</accession>
<dbReference type="AlphaFoldDB" id="A0AAW0I553"/>
<evidence type="ECO:0000313" key="1">
    <source>
        <dbReference type="EMBL" id="KAK7809442.1"/>
    </source>
</evidence>
<evidence type="ECO:0000313" key="2">
    <source>
        <dbReference type="Proteomes" id="UP000237347"/>
    </source>
</evidence>